<dbReference type="Pfam" id="PF02809">
    <property type="entry name" value="UIM"/>
    <property type="match status" value="1"/>
</dbReference>
<proteinExistence type="predicted"/>
<protein>
    <submittedName>
        <fullName evidence="8">SH3 domain-containing protein</fullName>
    </submittedName>
</protein>
<name>A0A914KMK6_MELIC</name>
<feature type="domain" description="SH3" evidence="6">
    <location>
        <begin position="69"/>
        <end position="129"/>
    </location>
</feature>
<evidence type="ECO:0000256" key="1">
    <source>
        <dbReference type="ARBA" id="ARBA00022443"/>
    </source>
</evidence>
<dbReference type="SMART" id="SM00726">
    <property type="entry name" value="UIM"/>
    <property type="match status" value="1"/>
</dbReference>
<organism evidence="7 8">
    <name type="scientific">Meloidogyne incognita</name>
    <name type="common">Southern root-knot nematode worm</name>
    <name type="synonym">Oxyuris incognita</name>
    <dbReference type="NCBI Taxonomy" id="6306"/>
    <lineage>
        <taxon>Eukaryota</taxon>
        <taxon>Metazoa</taxon>
        <taxon>Ecdysozoa</taxon>
        <taxon>Nematoda</taxon>
        <taxon>Chromadorea</taxon>
        <taxon>Rhabditida</taxon>
        <taxon>Tylenchina</taxon>
        <taxon>Tylenchomorpha</taxon>
        <taxon>Tylenchoidea</taxon>
        <taxon>Meloidogynidae</taxon>
        <taxon>Meloidogyninae</taxon>
        <taxon>Meloidogyne</taxon>
        <taxon>Meloidogyne incognita group</taxon>
    </lineage>
</organism>
<dbReference type="Pfam" id="PF00018">
    <property type="entry name" value="SH3_1"/>
    <property type="match status" value="1"/>
</dbReference>
<dbReference type="PROSITE" id="PS50330">
    <property type="entry name" value="UIM"/>
    <property type="match status" value="1"/>
</dbReference>
<dbReference type="InterPro" id="IPR001452">
    <property type="entry name" value="SH3_domain"/>
</dbReference>
<sequence>MISNDPNVVSSDQEQADIARAIALSLQESGGNKQQNSTKANSSYPALSSSDFNSNVNFPNSSGHQPPPVAAKQARALYDFEAAEDNEISFTTGEMITVCDDSDQNWWRGVNCRGVNGLFPASFVTTDLTKEQPNLPVVKDSNENIEEINTSTATMKVQIDENILLKCIELIEDLDPSLDASSDPPELALLENKAMAQAPLIDQKLMKIDKQLNSLAAVDLAIRDVLGAYDNAVQQVVGGTSSSSSSTIPNNIQQPIISSNQLINQQQIQMLPTSASVVSQNHQQQQISQHWHM</sequence>
<accession>A0A914KMK6</accession>
<evidence type="ECO:0000256" key="2">
    <source>
        <dbReference type="ARBA" id="ARBA00022448"/>
    </source>
</evidence>
<dbReference type="InterPro" id="IPR036028">
    <property type="entry name" value="SH3-like_dom_sf"/>
</dbReference>
<feature type="region of interest" description="Disordered" evidence="5">
    <location>
        <begin position="27"/>
        <end position="70"/>
    </location>
</feature>
<dbReference type="InterPro" id="IPR050670">
    <property type="entry name" value="STAM"/>
</dbReference>
<evidence type="ECO:0000256" key="3">
    <source>
        <dbReference type="ARBA" id="ARBA00022927"/>
    </source>
</evidence>
<dbReference type="AlphaFoldDB" id="A0A914KMK6"/>
<dbReference type="Gene3D" id="6.10.140.100">
    <property type="match status" value="1"/>
</dbReference>
<evidence type="ECO:0000256" key="4">
    <source>
        <dbReference type="PROSITE-ProRule" id="PRU00192"/>
    </source>
</evidence>
<dbReference type="Proteomes" id="UP000887563">
    <property type="component" value="Unplaced"/>
</dbReference>
<feature type="compositionally biased region" description="Polar residues" evidence="5">
    <location>
        <begin position="27"/>
        <end position="64"/>
    </location>
</feature>
<reference evidence="8" key="1">
    <citation type="submission" date="2022-11" db="UniProtKB">
        <authorList>
            <consortium name="WormBaseParasite"/>
        </authorList>
    </citation>
    <scope>IDENTIFICATION</scope>
</reference>
<dbReference type="Gene3D" id="2.30.30.40">
    <property type="entry name" value="SH3 Domains"/>
    <property type="match status" value="1"/>
</dbReference>
<keyword evidence="2" id="KW-0813">Transport</keyword>
<dbReference type="SMART" id="SM00326">
    <property type="entry name" value="SH3"/>
    <property type="match status" value="1"/>
</dbReference>
<evidence type="ECO:0000259" key="6">
    <source>
        <dbReference type="PROSITE" id="PS50002"/>
    </source>
</evidence>
<dbReference type="PANTHER" id="PTHR45929:SF3">
    <property type="entry name" value="JAK PATHWAY SIGNAL TRANSDUCTION ADAPTOR MOLECULE"/>
    <property type="match status" value="1"/>
</dbReference>
<keyword evidence="3" id="KW-0653">Protein transport</keyword>
<keyword evidence="7" id="KW-1185">Reference proteome</keyword>
<dbReference type="PRINTS" id="PR00452">
    <property type="entry name" value="SH3DOMAIN"/>
</dbReference>
<keyword evidence="1 4" id="KW-0728">SH3 domain</keyword>
<dbReference type="Gene3D" id="1.20.5.1940">
    <property type="match status" value="1"/>
</dbReference>
<dbReference type="PANTHER" id="PTHR45929">
    <property type="entry name" value="JAK PATHWAY SIGNAL TRANSDUCTION ADAPTOR MOLECULE"/>
    <property type="match status" value="1"/>
</dbReference>
<dbReference type="SUPFAM" id="SSF50044">
    <property type="entry name" value="SH3-domain"/>
    <property type="match status" value="1"/>
</dbReference>
<evidence type="ECO:0000313" key="8">
    <source>
        <dbReference type="WBParaSite" id="Minc3s00048g02614"/>
    </source>
</evidence>
<dbReference type="WBParaSite" id="Minc3s00048g02614">
    <property type="protein sequence ID" value="Minc3s00048g02614"/>
    <property type="gene ID" value="Minc3s00048g02614"/>
</dbReference>
<evidence type="ECO:0000313" key="7">
    <source>
        <dbReference type="Proteomes" id="UP000887563"/>
    </source>
</evidence>
<evidence type="ECO:0000256" key="5">
    <source>
        <dbReference type="SAM" id="MobiDB-lite"/>
    </source>
</evidence>
<dbReference type="GO" id="GO:0033565">
    <property type="term" value="C:ESCRT-0 complex"/>
    <property type="evidence" value="ECO:0007669"/>
    <property type="project" value="TreeGrafter"/>
</dbReference>
<dbReference type="InterPro" id="IPR003903">
    <property type="entry name" value="UIM_dom"/>
</dbReference>
<dbReference type="GO" id="GO:0043328">
    <property type="term" value="P:protein transport to vacuole involved in ubiquitin-dependent protein catabolic process via the multivesicular body sorting pathway"/>
    <property type="evidence" value="ECO:0007669"/>
    <property type="project" value="TreeGrafter"/>
</dbReference>
<dbReference type="PROSITE" id="PS50002">
    <property type="entry name" value="SH3"/>
    <property type="match status" value="1"/>
</dbReference>